<dbReference type="GO" id="GO:0000034">
    <property type="term" value="F:adenine deaminase activity"/>
    <property type="evidence" value="ECO:0007669"/>
    <property type="project" value="UniProtKB-EC"/>
</dbReference>
<keyword evidence="2" id="KW-0378">Hydrolase</keyword>
<dbReference type="RefSeq" id="WP_199519984.1">
    <property type="nucleotide sequence ID" value="NZ_CYPU01000012.1"/>
</dbReference>
<dbReference type="EMBL" id="CYPU01000012">
    <property type="protein sequence ID" value="CUH46537.1"/>
    <property type="molecule type" value="Genomic_DNA"/>
</dbReference>
<dbReference type="CDD" id="cd01299">
    <property type="entry name" value="Met_dep_hydrolase_A"/>
    <property type="match status" value="1"/>
</dbReference>
<dbReference type="PANTHER" id="PTHR43135:SF3">
    <property type="entry name" value="ALPHA-D-RIBOSE 1-METHYLPHOSPHONATE 5-TRIPHOSPHATE DIPHOSPHATASE"/>
    <property type="match status" value="1"/>
</dbReference>
<evidence type="ECO:0000313" key="3">
    <source>
        <dbReference type="Proteomes" id="UP000050783"/>
    </source>
</evidence>
<dbReference type="SUPFAM" id="SSF51338">
    <property type="entry name" value="Composite domain of metallo-dependent hydrolases"/>
    <property type="match status" value="1"/>
</dbReference>
<dbReference type="GeneID" id="55491990"/>
<dbReference type="PANTHER" id="PTHR43135">
    <property type="entry name" value="ALPHA-D-RIBOSE 1-METHYLPHOSPHONATE 5-TRIPHOSPHATE DIPHOSPHATASE"/>
    <property type="match status" value="1"/>
</dbReference>
<dbReference type="InterPro" id="IPR006680">
    <property type="entry name" value="Amidohydro-rel"/>
</dbReference>
<reference evidence="2 3" key="1">
    <citation type="submission" date="2015-09" db="EMBL/GenBank/DDBJ databases">
        <authorList>
            <consortium name="Swine Surveillance"/>
        </authorList>
    </citation>
    <scope>NUCLEOTIDE SEQUENCE [LARGE SCALE GENOMIC DNA]</scope>
    <source>
        <strain evidence="2 3">CECT 4292</strain>
    </source>
</reference>
<dbReference type="STRING" id="81569.RUM4293_02871"/>
<dbReference type="InterPro" id="IPR057744">
    <property type="entry name" value="OTAase-like"/>
</dbReference>
<accession>A0A0P1EB61</accession>
<dbReference type="Proteomes" id="UP000050783">
    <property type="component" value="Unassembled WGS sequence"/>
</dbReference>
<name>A0A0P1EB61_9RHOB</name>
<protein>
    <submittedName>
        <fullName evidence="2">Adenine deaminase</fullName>
        <ecNumber evidence="2">3.5.4.2</ecNumber>
    </submittedName>
</protein>
<feature type="domain" description="Amidohydrolase-related" evidence="1">
    <location>
        <begin position="137"/>
        <end position="513"/>
    </location>
</feature>
<gene>
    <name evidence="2" type="primary">ade</name>
    <name evidence="2" type="ORF">RUA4292_00703</name>
</gene>
<dbReference type="Gene3D" id="3.20.20.140">
    <property type="entry name" value="Metal-dependent hydrolases"/>
    <property type="match status" value="1"/>
</dbReference>
<organism evidence="2 3">
    <name type="scientific">Ruegeria atlantica</name>
    <dbReference type="NCBI Taxonomy" id="81569"/>
    <lineage>
        <taxon>Bacteria</taxon>
        <taxon>Pseudomonadati</taxon>
        <taxon>Pseudomonadota</taxon>
        <taxon>Alphaproteobacteria</taxon>
        <taxon>Rhodobacterales</taxon>
        <taxon>Roseobacteraceae</taxon>
        <taxon>Ruegeria</taxon>
    </lineage>
</organism>
<dbReference type="AlphaFoldDB" id="A0A0P1EB61"/>
<evidence type="ECO:0000259" key="1">
    <source>
        <dbReference type="Pfam" id="PF01979"/>
    </source>
</evidence>
<proteinExistence type="predicted"/>
<dbReference type="InterPro" id="IPR011059">
    <property type="entry name" value="Metal-dep_hydrolase_composite"/>
</dbReference>
<dbReference type="Gene3D" id="2.30.40.10">
    <property type="entry name" value="Urease, subunit C, domain 1"/>
    <property type="match status" value="1"/>
</dbReference>
<dbReference type="InterPro" id="IPR032466">
    <property type="entry name" value="Metal_Hydrolase"/>
</dbReference>
<sequence>MANKRPKPEEIVSKLRQVEVLMGLARVTRRRDGGEKTMTISKSGFLVALAASVSVTAFEVAAQSDISSAYAPGELPAMIFDAERPEKTLITNVNIFDGVNNGLTAGSVLIEGSLISEVSAETIDAADAVVIDGGGRTLMPGMIDGHAHVMINDDFGPVERDLDITDISYNAVIVSERFVRDGFTTVRDMGGPAFGLARAINLGRVVGPRLYPSGAFISQTSGHGDFRDRADAGFSINDAGDLSNFERMGIGNVVDGVPEALKATRLNLRNGATQIKIMGGGGGSSRFDPIDTTQFTEDEICAITGAAADWGTYVAAHTFTDRAVNRLLDCGVKTFEHGFFISEETMQRIAAEGGYMVPQMWGISPDLARNPLMPADKIPLVEELGKQYADFGRNLLKNGVKVVFASDYVGKFADAERARRYEIWWRTQTFDSNFEVLKQLTSTAGEMIAMSGPRNPYQAGKLGVIEAGAYADLILVDGNPLEDITVIGGTDQWFDAPEEWEPIDTIDLVMLNGAVYVNEME</sequence>
<dbReference type="EC" id="3.5.4.2" evidence="2"/>
<dbReference type="Pfam" id="PF01979">
    <property type="entry name" value="Amidohydro_1"/>
    <property type="match status" value="1"/>
</dbReference>
<dbReference type="InterPro" id="IPR051781">
    <property type="entry name" value="Metallo-dep_Hydrolase"/>
</dbReference>
<evidence type="ECO:0000313" key="2">
    <source>
        <dbReference type="EMBL" id="CUH46537.1"/>
    </source>
</evidence>
<dbReference type="SUPFAM" id="SSF51556">
    <property type="entry name" value="Metallo-dependent hydrolases"/>
    <property type="match status" value="1"/>
</dbReference>